<name>W2XNB0_PHYNI</name>
<proteinExistence type="predicted"/>
<dbReference type="AlphaFoldDB" id="W2XNB0"/>
<dbReference type="Proteomes" id="UP000018958">
    <property type="component" value="Unassembled WGS sequence"/>
</dbReference>
<gene>
    <name evidence="1" type="ORF">F441_03454</name>
</gene>
<evidence type="ECO:0000313" key="1">
    <source>
        <dbReference type="EMBL" id="ETP23424.1"/>
    </source>
</evidence>
<dbReference type="EMBL" id="ANIX01000796">
    <property type="protein sequence ID" value="ETP23424.1"/>
    <property type="molecule type" value="Genomic_DNA"/>
</dbReference>
<protein>
    <submittedName>
        <fullName evidence="1">Uncharacterized protein</fullName>
    </submittedName>
</protein>
<sequence length="97" mass="10737">PKPHKRRVYSIDSVFPAVSEVLFGMAGTTGWSTSSCTTTARKAGVKRFTVVQHTQEDDTKEVVILEESSDHAEELSVETKIGIPLRLKRVSDDFLTS</sequence>
<accession>W2XNB0</accession>
<reference evidence="1 2" key="1">
    <citation type="submission" date="2013-11" db="EMBL/GenBank/DDBJ databases">
        <title>The Genome Sequence of Phytophthora parasitica CJ01A1.</title>
        <authorList>
            <consortium name="The Broad Institute Genomics Platform"/>
            <person name="Russ C."/>
            <person name="Tyler B."/>
            <person name="Panabieres F."/>
            <person name="Shan W."/>
            <person name="Tripathy S."/>
            <person name="Grunwald N."/>
            <person name="Machado M."/>
            <person name="Johnson C.S."/>
            <person name="Walker B."/>
            <person name="Young S.K."/>
            <person name="Zeng Q."/>
            <person name="Gargeya S."/>
            <person name="Fitzgerald M."/>
            <person name="Haas B."/>
            <person name="Abouelleil A."/>
            <person name="Allen A.W."/>
            <person name="Alvarado L."/>
            <person name="Arachchi H.M."/>
            <person name="Berlin A.M."/>
            <person name="Chapman S.B."/>
            <person name="Gainer-Dewar J."/>
            <person name="Goldberg J."/>
            <person name="Griggs A."/>
            <person name="Gujja S."/>
            <person name="Hansen M."/>
            <person name="Howarth C."/>
            <person name="Imamovic A."/>
            <person name="Ireland A."/>
            <person name="Larimer J."/>
            <person name="McCowan C."/>
            <person name="Murphy C."/>
            <person name="Pearson M."/>
            <person name="Poon T.W."/>
            <person name="Priest M."/>
            <person name="Roberts A."/>
            <person name="Saif S."/>
            <person name="Shea T."/>
            <person name="Sisk P."/>
            <person name="Sykes S."/>
            <person name="Wortman J."/>
            <person name="Nusbaum C."/>
            <person name="Birren B."/>
        </authorList>
    </citation>
    <scope>NUCLEOTIDE SEQUENCE [LARGE SCALE GENOMIC DNA]</scope>
    <source>
        <strain evidence="1 2">CJ01A1</strain>
    </source>
</reference>
<feature type="non-terminal residue" evidence="1">
    <location>
        <position position="1"/>
    </location>
</feature>
<comment type="caution">
    <text evidence="1">The sequence shown here is derived from an EMBL/GenBank/DDBJ whole genome shotgun (WGS) entry which is preliminary data.</text>
</comment>
<organism evidence="1 2">
    <name type="scientific">Phytophthora nicotianae CJ01A1</name>
    <dbReference type="NCBI Taxonomy" id="1317063"/>
    <lineage>
        <taxon>Eukaryota</taxon>
        <taxon>Sar</taxon>
        <taxon>Stramenopiles</taxon>
        <taxon>Oomycota</taxon>
        <taxon>Peronosporomycetes</taxon>
        <taxon>Peronosporales</taxon>
        <taxon>Peronosporaceae</taxon>
        <taxon>Phytophthora</taxon>
    </lineage>
</organism>
<evidence type="ECO:0000313" key="2">
    <source>
        <dbReference type="Proteomes" id="UP000018958"/>
    </source>
</evidence>